<keyword evidence="1 6" id="KW-0489">Methyltransferase</keyword>
<evidence type="ECO:0000313" key="7">
    <source>
        <dbReference type="Proteomes" id="UP000037151"/>
    </source>
</evidence>
<dbReference type="PROSITE" id="PS51683">
    <property type="entry name" value="SAM_OMT_II"/>
    <property type="match status" value="1"/>
</dbReference>
<dbReference type="PATRIC" id="fig|42234.21.peg.6001"/>
<dbReference type="InterPro" id="IPR036388">
    <property type="entry name" value="WH-like_DNA-bd_sf"/>
</dbReference>
<dbReference type="InterPro" id="IPR012967">
    <property type="entry name" value="COMT_dimerisation"/>
</dbReference>
<dbReference type="SUPFAM" id="SSF46785">
    <property type="entry name" value="Winged helix' DNA-binding domain"/>
    <property type="match status" value="1"/>
</dbReference>
<dbReference type="InterPro" id="IPR016461">
    <property type="entry name" value="COMT-like"/>
</dbReference>
<dbReference type="Pfam" id="PF00891">
    <property type="entry name" value="Methyltransf_2"/>
    <property type="match status" value="1"/>
</dbReference>
<evidence type="ECO:0000259" key="5">
    <source>
        <dbReference type="Pfam" id="PF08100"/>
    </source>
</evidence>
<dbReference type="PANTHER" id="PTHR43712:SF2">
    <property type="entry name" value="O-METHYLTRANSFERASE CICE"/>
    <property type="match status" value="1"/>
</dbReference>
<evidence type="ECO:0000313" key="6">
    <source>
        <dbReference type="EMBL" id="KND30140.1"/>
    </source>
</evidence>
<dbReference type="RefSeq" id="WP_050373252.1">
    <property type="nucleotide sequence ID" value="NZ_KQ257829.1"/>
</dbReference>
<dbReference type="GO" id="GO:0008171">
    <property type="term" value="F:O-methyltransferase activity"/>
    <property type="evidence" value="ECO:0007669"/>
    <property type="project" value="InterPro"/>
</dbReference>
<dbReference type="InterPro" id="IPR029063">
    <property type="entry name" value="SAM-dependent_MTases_sf"/>
</dbReference>
<gene>
    <name evidence="6" type="ORF">IQ63_29120</name>
</gene>
<sequence>MSQGTDVSYMKELHSDSPLSTMIELHSGVRITYMLQAVAELGIADQLAEGPLGVDVLAERTDSDADALYRVLRALAGKGVFTEVSRRTFGLTTLAEVLRSDHPNSLRDAFQMHGQTFMHDAYVGIGHTIRTGEPAFEHVNGMPLFQYVSQRPELQQLFGKSMGKANRQIQLAAVETYDLTGVKTLVAVGGAQGHVLAEILTRYPGMRGVYVDGPRMAPAAEAVLRQAGVLDSVEFAGGDYLESVPAGGDVYLVSHLFQQLRDDDTVKVLKNIRQVMADDSRVLIVNAVIPEGDVPHPTKILDSTMLVLGRNRDRTEAEFDDVLRQAGLRLVDTIGRALPSSVVIAEPA</sequence>
<protein>
    <submittedName>
        <fullName evidence="6">Methyltransferase</fullName>
    </submittedName>
</protein>
<dbReference type="Gene3D" id="1.10.287.1350">
    <property type="match status" value="1"/>
</dbReference>
<evidence type="ECO:0000256" key="1">
    <source>
        <dbReference type="ARBA" id="ARBA00022603"/>
    </source>
</evidence>
<dbReference type="OrthoDB" id="4145676at2"/>
<accession>A0A0L0JXK7</accession>
<keyword evidence="2 6" id="KW-0808">Transferase</keyword>
<dbReference type="Gene3D" id="1.10.10.10">
    <property type="entry name" value="Winged helix-like DNA-binding domain superfamily/Winged helix DNA-binding domain"/>
    <property type="match status" value="1"/>
</dbReference>
<dbReference type="Proteomes" id="UP000037151">
    <property type="component" value="Unassembled WGS sequence"/>
</dbReference>
<dbReference type="PANTHER" id="PTHR43712">
    <property type="entry name" value="PUTATIVE (AFU_ORTHOLOGUE AFUA_4G14580)-RELATED"/>
    <property type="match status" value="1"/>
</dbReference>
<evidence type="ECO:0000256" key="3">
    <source>
        <dbReference type="ARBA" id="ARBA00022691"/>
    </source>
</evidence>
<evidence type="ECO:0000259" key="4">
    <source>
        <dbReference type="Pfam" id="PF00891"/>
    </source>
</evidence>
<evidence type="ECO:0000256" key="2">
    <source>
        <dbReference type="ARBA" id="ARBA00022679"/>
    </source>
</evidence>
<proteinExistence type="predicted"/>
<dbReference type="InterPro" id="IPR001077">
    <property type="entry name" value="COMT_C"/>
</dbReference>
<dbReference type="SUPFAM" id="SSF53335">
    <property type="entry name" value="S-adenosyl-L-methionine-dependent methyltransferases"/>
    <property type="match status" value="1"/>
</dbReference>
<dbReference type="GO" id="GO:0032259">
    <property type="term" value="P:methylation"/>
    <property type="evidence" value="ECO:0007669"/>
    <property type="project" value="UniProtKB-KW"/>
</dbReference>
<dbReference type="AlphaFoldDB" id="A0A0L0JXK7"/>
<feature type="domain" description="O-methyltransferase dimerisation" evidence="5">
    <location>
        <begin position="24"/>
        <end position="98"/>
    </location>
</feature>
<keyword evidence="3" id="KW-0949">S-adenosyl-L-methionine</keyword>
<organism evidence="6 7">
    <name type="scientific">Streptomyces acidiscabies</name>
    <dbReference type="NCBI Taxonomy" id="42234"/>
    <lineage>
        <taxon>Bacteria</taxon>
        <taxon>Bacillati</taxon>
        <taxon>Actinomycetota</taxon>
        <taxon>Actinomycetes</taxon>
        <taxon>Kitasatosporales</taxon>
        <taxon>Streptomycetaceae</taxon>
        <taxon>Streptomyces</taxon>
    </lineage>
</organism>
<reference evidence="7" key="1">
    <citation type="submission" date="2014-07" db="EMBL/GenBank/DDBJ databases">
        <title>Genome sequencing of plant-pathogenic Streptomyces species.</title>
        <authorList>
            <person name="Harrison J."/>
            <person name="Sapp M."/>
            <person name="Thwaites R."/>
            <person name="Studholme D.J."/>
        </authorList>
    </citation>
    <scope>NUCLEOTIDE SEQUENCE [LARGE SCALE GENOMIC DNA]</scope>
    <source>
        <strain evidence="7">NCPPB 4445</strain>
    </source>
</reference>
<dbReference type="Pfam" id="PF08100">
    <property type="entry name" value="Dimerisation"/>
    <property type="match status" value="1"/>
</dbReference>
<dbReference type="Gene3D" id="3.40.50.150">
    <property type="entry name" value="Vaccinia Virus protein VP39"/>
    <property type="match status" value="1"/>
</dbReference>
<dbReference type="InterPro" id="IPR036390">
    <property type="entry name" value="WH_DNA-bd_sf"/>
</dbReference>
<dbReference type="GO" id="GO:0046983">
    <property type="term" value="F:protein dimerization activity"/>
    <property type="evidence" value="ECO:0007669"/>
    <property type="project" value="InterPro"/>
</dbReference>
<comment type="caution">
    <text evidence="6">The sequence shown here is derived from an EMBL/GenBank/DDBJ whole genome shotgun (WGS) entry which is preliminary data.</text>
</comment>
<name>A0A0L0JXK7_9ACTN</name>
<dbReference type="EMBL" id="JPPY01000168">
    <property type="protein sequence ID" value="KND30140.1"/>
    <property type="molecule type" value="Genomic_DNA"/>
</dbReference>
<feature type="domain" description="O-methyltransferase C-terminal" evidence="4">
    <location>
        <begin position="126"/>
        <end position="328"/>
    </location>
</feature>
<dbReference type="PIRSF" id="PIRSF005739">
    <property type="entry name" value="O-mtase"/>
    <property type="match status" value="1"/>
</dbReference>